<dbReference type="STRING" id="42249.A0A317SGL9"/>
<dbReference type="AlphaFoldDB" id="A0A317SGL9"/>
<reference evidence="1 2" key="1">
    <citation type="submission" date="2018-03" db="EMBL/GenBank/DDBJ databases">
        <title>Genomes of Pezizomycetes fungi and the evolution of truffles.</title>
        <authorList>
            <person name="Murat C."/>
            <person name="Payen T."/>
            <person name="Noel B."/>
            <person name="Kuo A."/>
            <person name="Martin F.M."/>
        </authorList>
    </citation>
    <scope>NUCLEOTIDE SEQUENCE [LARGE SCALE GENOMIC DNA]</scope>
    <source>
        <strain evidence="1">091103-1</strain>
    </source>
</reference>
<keyword evidence="2" id="KW-1185">Reference proteome</keyword>
<dbReference type="EMBL" id="PYWC01000078">
    <property type="protein sequence ID" value="PWW73522.1"/>
    <property type="molecule type" value="Genomic_DNA"/>
</dbReference>
<protein>
    <recommendedName>
        <fullName evidence="3">Adhesin domain-containing protein</fullName>
    </recommendedName>
</protein>
<name>A0A317SGL9_9PEZI</name>
<proteinExistence type="predicted"/>
<organism evidence="1 2">
    <name type="scientific">Tuber magnatum</name>
    <name type="common">white Piedmont truffle</name>
    <dbReference type="NCBI Taxonomy" id="42249"/>
    <lineage>
        <taxon>Eukaryota</taxon>
        <taxon>Fungi</taxon>
        <taxon>Dikarya</taxon>
        <taxon>Ascomycota</taxon>
        <taxon>Pezizomycotina</taxon>
        <taxon>Pezizomycetes</taxon>
        <taxon>Pezizales</taxon>
        <taxon>Tuberaceae</taxon>
        <taxon>Tuber</taxon>
    </lineage>
</organism>
<dbReference type="Proteomes" id="UP000246991">
    <property type="component" value="Unassembled WGS sequence"/>
</dbReference>
<evidence type="ECO:0000313" key="1">
    <source>
        <dbReference type="EMBL" id="PWW73522.1"/>
    </source>
</evidence>
<accession>A0A317SGL9</accession>
<comment type="caution">
    <text evidence="1">The sequence shown here is derived from an EMBL/GenBank/DDBJ whole genome shotgun (WGS) entry which is preliminary data.</text>
</comment>
<gene>
    <name evidence="1" type="ORF">C7212DRAFT_284664</name>
</gene>
<dbReference type="OrthoDB" id="3539644at2759"/>
<evidence type="ECO:0008006" key="3">
    <source>
        <dbReference type="Google" id="ProtNLM"/>
    </source>
</evidence>
<sequence>MIPYEGERRWTFPAPRELTFRQEQLPNPQLTVKGNVRIRSYDPREERDEGVVMDLDMRMSHRDVGSMIEIRVIGGGVIIRTKPQRSWSTLSTLNIAATISIPLSNPNIQSAGVYTETLGITVEPSCDLVTRSLELKTVAGDIKLNESFGVEALKAKVSTVSGAISGDFALFESVELYATSGTIKTTVFPQEHEGGAASYKATTVSGNIETSFHDTNLPQRPYQTEVNTTAGRIGGHYLLGHALSLRTTSGSINSTIVPTNARNAQLSTVSTQGSTELRFKRGLGAGRLGLFAKHEAICGNINVKYPADFEGLLTASTVAGRIAIGGEGVDTVASGWPITRRVDGTKGVGREGRGGTIEAVGTSGGIQLWVG</sequence>
<evidence type="ECO:0000313" key="2">
    <source>
        <dbReference type="Proteomes" id="UP000246991"/>
    </source>
</evidence>